<dbReference type="PANTHER" id="PTHR13191">
    <property type="entry name" value="RIBOSOMAL RNA PROCESSING PROTEIN 7-RELATED"/>
    <property type="match status" value="1"/>
</dbReference>
<dbReference type="InterPro" id="IPR040446">
    <property type="entry name" value="RRP7"/>
</dbReference>
<dbReference type="Gene3D" id="6.10.250.1770">
    <property type="match status" value="1"/>
</dbReference>
<dbReference type="AlphaFoldDB" id="A0A8X7PFY6"/>
<feature type="compositionally biased region" description="Basic and acidic residues" evidence="2">
    <location>
        <begin position="31"/>
        <end position="45"/>
    </location>
</feature>
<feature type="domain" description="Ribosomal RNA-processing protein 7 C-terminal" evidence="3">
    <location>
        <begin position="10"/>
        <end position="135"/>
    </location>
</feature>
<evidence type="ECO:0000256" key="2">
    <source>
        <dbReference type="SAM" id="MobiDB-lite"/>
    </source>
</evidence>
<dbReference type="OrthoDB" id="5390at2759"/>
<keyword evidence="5" id="KW-1185">Reference proteome</keyword>
<dbReference type="GO" id="GO:0000028">
    <property type="term" value="P:ribosomal small subunit assembly"/>
    <property type="evidence" value="ECO:0007669"/>
    <property type="project" value="TreeGrafter"/>
</dbReference>
<evidence type="ECO:0000259" key="3">
    <source>
        <dbReference type="Pfam" id="PF12923"/>
    </source>
</evidence>
<dbReference type="InterPro" id="IPR024326">
    <property type="entry name" value="RRP7_C"/>
</dbReference>
<comment type="similarity">
    <text evidence="1">Belongs to the RRP7 family.</text>
</comment>
<feature type="region of interest" description="Disordered" evidence="2">
    <location>
        <begin position="31"/>
        <end position="69"/>
    </location>
</feature>
<dbReference type="Proteomes" id="UP000886595">
    <property type="component" value="Unassembled WGS sequence"/>
</dbReference>
<dbReference type="GO" id="GO:0006364">
    <property type="term" value="P:rRNA processing"/>
    <property type="evidence" value="ECO:0007669"/>
    <property type="project" value="TreeGrafter"/>
</dbReference>
<dbReference type="Pfam" id="PF12923">
    <property type="entry name" value="RRP7"/>
    <property type="match status" value="1"/>
</dbReference>
<dbReference type="EMBL" id="JAAMPC010000016">
    <property type="protein sequence ID" value="KAG2251734.1"/>
    <property type="molecule type" value="Genomic_DNA"/>
</dbReference>
<reference evidence="4 5" key="1">
    <citation type="submission" date="2020-02" db="EMBL/GenBank/DDBJ databases">
        <authorList>
            <person name="Ma Q."/>
            <person name="Huang Y."/>
            <person name="Song X."/>
            <person name="Pei D."/>
        </authorList>
    </citation>
    <scope>NUCLEOTIDE SEQUENCE [LARGE SCALE GENOMIC DNA]</scope>
    <source>
        <strain evidence="4">Sxm20200214</strain>
        <tissue evidence="4">Leaf</tissue>
    </source>
</reference>
<accession>A0A8X7PFY6</accession>
<gene>
    <name evidence="4" type="ORF">Bca52824_081870</name>
</gene>
<organism evidence="4 5">
    <name type="scientific">Brassica carinata</name>
    <name type="common">Ethiopian mustard</name>
    <name type="synonym">Abyssinian cabbage</name>
    <dbReference type="NCBI Taxonomy" id="52824"/>
    <lineage>
        <taxon>Eukaryota</taxon>
        <taxon>Viridiplantae</taxon>
        <taxon>Streptophyta</taxon>
        <taxon>Embryophyta</taxon>
        <taxon>Tracheophyta</taxon>
        <taxon>Spermatophyta</taxon>
        <taxon>Magnoliopsida</taxon>
        <taxon>eudicotyledons</taxon>
        <taxon>Gunneridae</taxon>
        <taxon>Pentapetalae</taxon>
        <taxon>rosids</taxon>
        <taxon>malvids</taxon>
        <taxon>Brassicales</taxon>
        <taxon>Brassicaceae</taxon>
        <taxon>Brassiceae</taxon>
        <taxon>Brassica</taxon>
    </lineage>
</organism>
<dbReference type="GO" id="GO:0034456">
    <property type="term" value="C:UTP-C complex"/>
    <property type="evidence" value="ECO:0007669"/>
    <property type="project" value="TreeGrafter"/>
</dbReference>
<dbReference type="GO" id="GO:0032545">
    <property type="term" value="C:CURI complex"/>
    <property type="evidence" value="ECO:0007669"/>
    <property type="project" value="TreeGrafter"/>
</dbReference>
<proteinExistence type="inferred from homology"/>
<comment type="caution">
    <text evidence="4">The sequence shown here is derived from an EMBL/GenBank/DDBJ whole genome shotgun (WGS) entry which is preliminary data.</text>
</comment>
<dbReference type="PANTHER" id="PTHR13191:SF0">
    <property type="entry name" value="RIBOSOMAL RNA-PROCESSING PROTEIN 7 HOMOLOG A-RELATED"/>
    <property type="match status" value="1"/>
</dbReference>
<dbReference type="CDD" id="cd12951">
    <property type="entry name" value="RRP7_Rrp7A"/>
    <property type="match status" value="1"/>
</dbReference>
<evidence type="ECO:0000313" key="4">
    <source>
        <dbReference type="EMBL" id="KAG2251734.1"/>
    </source>
</evidence>
<protein>
    <recommendedName>
        <fullName evidence="3">Ribosomal RNA-processing protein 7 C-terminal domain-containing protein</fullName>
    </recommendedName>
</protein>
<evidence type="ECO:0000256" key="1">
    <source>
        <dbReference type="ARBA" id="ARBA00006110"/>
    </source>
</evidence>
<sequence>MKKLVTDYCESRPGLDELQKRIDGFMTAHEERLEQQGKQEREGKASEGGWTVVVHHKGRKKTTDTESGTAVGSVSRAALEDKLAKKKQTEIVGHGFYRFQRRDAQRSELLALQSKFEDDKKRIQQLRAAPKFKPY</sequence>
<evidence type="ECO:0000313" key="5">
    <source>
        <dbReference type="Proteomes" id="UP000886595"/>
    </source>
</evidence>
<name>A0A8X7PFY6_BRACI</name>